<evidence type="ECO:0000256" key="1">
    <source>
        <dbReference type="SAM" id="Phobius"/>
    </source>
</evidence>
<dbReference type="InterPro" id="IPR036388">
    <property type="entry name" value="WH-like_DNA-bd_sf"/>
</dbReference>
<organism evidence="2 3">
    <name type="scientific">Reticulomyxa filosa</name>
    <dbReference type="NCBI Taxonomy" id="46433"/>
    <lineage>
        <taxon>Eukaryota</taxon>
        <taxon>Sar</taxon>
        <taxon>Rhizaria</taxon>
        <taxon>Retaria</taxon>
        <taxon>Foraminifera</taxon>
        <taxon>Monothalamids</taxon>
        <taxon>Reticulomyxidae</taxon>
        <taxon>Reticulomyxa</taxon>
    </lineage>
</organism>
<evidence type="ECO:0000313" key="2">
    <source>
        <dbReference type="EMBL" id="ETO11575.1"/>
    </source>
</evidence>
<dbReference type="AlphaFoldDB" id="X6MET9"/>
<keyword evidence="1" id="KW-0812">Transmembrane</keyword>
<dbReference type="Proteomes" id="UP000023152">
    <property type="component" value="Unassembled WGS sequence"/>
</dbReference>
<feature type="non-terminal residue" evidence="2">
    <location>
        <position position="1"/>
    </location>
</feature>
<sequence>ILIKLTDGLSLLCIFISIYLLYQASSFALFLLTNTFKVLKPALIEINDKTGLEIQSHIQKKDRKVSAVAFSINRKAIPMLPHVSSSESNIDIIDIVTHNIQFEDVTSNGIKLGLTKKYIYELLGRFKLNKITNVFDLVIYKVKQGHKILNIEGYIWTLLTKRTIEQTTSSNAKRELVEIIKEAQDDIRRKILIACAEIIDPITFISIAKTLKIITIKEIDEEIVVTIFIDYKFIFQKEFLLERRIGDKINIKDKKYL</sequence>
<proteinExistence type="predicted"/>
<dbReference type="EMBL" id="ASPP01022326">
    <property type="protein sequence ID" value="ETO11575.1"/>
    <property type="molecule type" value="Genomic_DNA"/>
</dbReference>
<keyword evidence="3" id="KW-1185">Reference proteome</keyword>
<reference evidence="2 3" key="1">
    <citation type="journal article" date="2013" name="Curr. Biol.">
        <title>The Genome of the Foraminiferan Reticulomyxa filosa.</title>
        <authorList>
            <person name="Glockner G."/>
            <person name="Hulsmann N."/>
            <person name="Schleicher M."/>
            <person name="Noegel A.A."/>
            <person name="Eichinger L."/>
            <person name="Gallinger C."/>
            <person name="Pawlowski J."/>
            <person name="Sierra R."/>
            <person name="Euteneuer U."/>
            <person name="Pillet L."/>
            <person name="Moustafa A."/>
            <person name="Platzer M."/>
            <person name="Groth M."/>
            <person name="Szafranski K."/>
            <person name="Schliwa M."/>
        </authorList>
    </citation>
    <scope>NUCLEOTIDE SEQUENCE [LARGE SCALE GENOMIC DNA]</scope>
</reference>
<evidence type="ECO:0000313" key="3">
    <source>
        <dbReference type="Proteomes" id="UP000023152"/>
    </source>
</evidence>
<keyword evidence="1" id="KW-0472">Membrane</keyword>
<protein>
    <submittedName>
        <fullName evidence="2">Uncharacterized protein</fullName>
    </submittedName>
</protein>
<gene>
    <name evidence="2" type="ORF">RFI_25804</name>
</gene>
<accession>X6MET9</accession>
<dbReference type="Gene3D" id="1.10.10.10">
    <property type="entry name" value="Winged helix-like DNA-binding domain superfamily/Winged helix DNA-binding domain"/>
    <property type="match status" value="1"/>
</dbReference>
<keyword evidence="1" id="KW-1133">Transmembrane helix</keyword>
<name>X6MET9_RETFI</name>
<comment type="caution">
    <text evidence="2">The sequence shown here is derived from an EMBL/GenBank/DDBJ whole genome shotgun (WGS) entry which is preliminary data.</text>
</comment>
<feature type="transmembrane region" description="Helical" evidence="1">
    <location>
        <begin position="12"/>
        <end position="32"/>
    </location>
</feature>
<dbReference type="Pfam" id="PF21205">
    <property type="entry name" value="Rep3_C"/>
    <property type="match status" value="1"/>
</dbReference>